<organism evidence="6 7">
    <name type="scientific">Psilocybe cyanescens</name>
    <dbReference type="NCBI Taxonomy" id="93625"/>
    <lineage>
        <taxon>Eukaryota</taxon>
        <taxon>Fungi</taxon>
        <taxon>Dikarya</taxon>
        <taxon>Basidiomycota</taxon>
        <taxon>Agaricomycotina</taxon>
        <taxon>Agaricomycetes</taxon>
        <taxon>Agaricomycetidae</taxon>
        <taxon>Agaricales</taxon>
        <taxon>Agaricineae</taxon>
        <taxon>Strophariaceae</taxon>
        <taxon>Psilocybe</taxon>
    </lineage>
</organism>
<evidence type="ECO:0000313" key="7">
    <source>
        <dbReference type="Proteomes" id="UP000283269"/>
    </source>
</evidence>
<dbReference type="GO" id="GO:0005634">
    <property type="term" value="C:nucleus"/>
    <property type="evidence" value="ECO:0007669"/>
    <property type="project" value="UniProtKB-UniRule"/>
</dbReference>
<dbReference type="GO" id="GO:0000978">
    <property type="term" value="F:RNA polymerase II cis-regulatory region sequence-specific DNA binding"/>
    <property type="evidence" value="ECO:0007669"/>
    <property type="project" value="TreeGrafter"/>
</dbReference>
<proteinExistence type="predicted"/>
<dbReference type="Proteomes" id="UP000283269">
    <property type="component" value="Unassembled WGS sequence"/>
</dbReference>
<feature type="compositionally biased region" description="Basic and acidic residues" evidence="4">
    <location>
        <begin position="129"/>
        <end position="138"/>
    </location>
</feature>
<sequence>MFDYFDGIFPVCRLVEAYQPVVAGGRIKRPTNSFLLFRTWQTKLRKVKEQEEGLSSRAINQNQISGEISVLWQNIPEEVRAYFDQLADELAKEHKRIYPHYMFCPRTKAKEGVQPHTDITKRKKKEKNRRGDAEKGDTPENTPLARAEFNIPSTSPVAIEQLQVPEASAFSMQQPHVGGMASSMNKDTFIRPDNALLNVNVLEYLGSRSYLINEEDLFNLHVYNQQQGPVDPDFSAFTNFSLQPFSATSNSPFTSSESSSAVSPAIQLQSDGVFGSDVMLSMPTPRLPITDQVPQVPQRPRNPFRRNLEETPYLGFMYHL</sequence>
<feature type="domain" description="HMG box" evidence="5">
    <location>
        <begin position="27"/>
        <end position="102"/>
    </location>
</feature>
<feature type="region of interest" description="Disordered" evidence="4">
    <location>
        <begin position="112"/>
        <end position="147"/>
    </location>
</feature>
<dbReference type="InterPro" id="IPR050140">
    <property type="entry name" value="SRY-related_HMG-box_TF-like"/>
</dbReference>
<dbReference type="EMBL" id="NHYD01000605">
    <property type="protein sequence ID" value="PPQ93769.1"/>
    <property type="molecule type" value="Genomic_DNA"/>
</dbReference>
<keyword evidence="1 3" id="KW-0238">DNA-binding</keyword>
<name>A0A409XSH6_PSICY</name>
<feature type="region of interest" description="Disordered" evidence="4">
    <location>
        <begin position="286"/>
        <end position="306"/>
    </location>
</feature>
<evidence type="ECO:0000259" key="5">
    <source>
        <dbReference type="PROSITE" id="PS50118"/>
    </source>
</evidence>
<keyword evidence="7" id="KW-1185">Reference proteome</keyword>
<keyword evidence="3" id="KW-0539">Nucleus</keyword>
<feature type="compositionally biased region" description="Low complexity" evidence="4">
    <location>
        <begin position="292"/>
        <end position="301"/>
    </location>
</feature>
<dbReference type="SUPFAM" id="SSF47095">
    <property type="entry name" value="HMG-box"/>
    <property type="match status" value="1"/>
</dbReference>
<dbReference type="GO" id="GO:0030154">
    <property type="term" value="P:cell differentiation"/>
    <property type="evidence" value="ECO:0007669"/>
    <property type="project" value="TreeGrafter"/>
</dbReference>
<evidence type="ECO:0000256" key="1">
    <source>
        <dbReference type="ARBA" id="ARBA00023125"/>
    </source>
</evidence>
<dbReference type="PANTHER" id="PTHR10270:SF161">
    <property type="entry name" value="SEX-DETERMINING REGION Y PROTEIN"/>
    <property type="match status" value="1"/>
</dbReference>
<dbReference type="AlphaFoldDB" id="A0A409XSH6"/>
<dbReference type="InterPro" id="IPR009071">
    <property type="entry name" value="HMG_box_dom"/>
</dbReference>
<evidence type="ECO:0000313" key="6">
    <source>
        <dbReference type="EMBL" id="PPQ93769.1"/>
    </source>
</evidence>
<reference evidence="6 7" key="1">
    <citation type="journal article" date="2018" name="Evol. Lett.">
        <title>Horizontal gene cluster transfer increased hallucinogenic mushroom diversity.</title>
        <authorList>
            <person name="Reynolds H.T."/>
            <person name="Vijayakumar V."/>
            <person name="Gluck-Thaler E."/>
            <person name="Korotkin H.B."/>
            <person name="Matheny P.B."/>
            <person name="Slot J.C."/>
        </authorList>
    </citation>
    <scope>NUCLEOTIDE SEQUENCE [LARGE SCALE GENOMIC DNA]</scope>
    <source>
        <strain evidence="6 7">2631</strain>
    </source>
</reference>
<evidence type="ECO:0000256" key="2">
    <source>
        <dbReference type="ARBA" id="ARBA00023163"/>
    </source>
</evidence>
<dbReference type="Gene3D" id="1.10.30.10">
    <property type="entry name" value="High mobility group box domain"/>
    <property type="match status" value="1"/>
</dbReference>
<dbReference type="CDD" id="cd01389">
    <property type="entry name" value="HMG-box_ROX1-like"/>
    <property type="match status" value="1"/>
</dbReference>
<dbReference type="SMART" id="SM00398">
    <property type="entry name" value="HMG"/>
    <property type="match status" value="1"/>
</dbReference>
<dbReference type="InterPro" id="IPR036910">
    <property type="entry name" value="HMG_box_dom_sf"/>
</dbReference>
<comment type="caution">
    <text evidence="6">The sequence shown here is derived from an EMBL/GenBank/DDBJ whole genome shotgun (WGS) entry which is preliminary data.</text>
</comment>
<evidence type="ECO:0000256" key="3">
    <source>
        <dbReference type="PROSITE-ProRule" id="PRU00267"/>
    </source>
</evidence>
<dbReference type="InParanoid" id="A0A409XSH6"/>
<dbReference type="OrthoDB" id="6247875at2759"/>
<keyword evidence="2" id="KW-0804">Transcription</keyword>
<gene>
    <name evidence="6" type="ORF">CVT25_008149</name>
</gene>
<protein>
    <recommendedName>
        <fullName evidence="5">HMG box domain-containing protein</fullName>
    </recommendedName>
</protein>
<dbReference type="GO" id="GO:0001228">
    <property type="term" value="F:DNA-binding transcription activator activity, RNA polymerase II-specific"/>
    <property type="evidence" value="ECO:0007669"/>
    <property type="project" value="TreeGrafter"/>
</dbReference>
<dbReference type="PANTHER" id="PTHR10270">
    <property type="entry name" value="SOX TRANSCRIPTION FACTOR"/>
    <property type="match status" value="1"/>
</dbReference>
<accession>A0A409XSH6</accession>
<dbReference type="PROSITE" id="PS50118">
    <property type="entry name" value="HMG_BOX_2"/>
    <property type="match status" value="1"/>
</dbReference>
<feature type="DNA-binding region" description="HMG box" evidence="3">
    <location>
        <begin position="27"/>
        <end position="102"/>
    </location>
</feature>
<evidence type="ECO:0000256" key="4">
    <source>
        <dbReference type="SAM" id="MobiDB-lite"/>
    </source>
</evidence>
<dbReference type="Pfam" id="PF00505">
    <property type="entry name" value="HMG_box"/>
    <property type="match status" value="1"/>
</dbReference>